<dbReference type="HAMAP" id="MF_03111">
    <property type="entry name" value="Coq4"/>
    <property type="match status" value="1"/>
</dbReference>
<evidence type="ECO:0000313" key="11">
    <source>
        <dbReference type="EMBL" id="CRL00279.1"/>
    </source>
</evidence>
<evidence type="ECO:0000256" key="3">
    <source>
        <dbReference type="ARBA" id="ARBA00022792"/>
    </source>
</evidence>
<dbReference type="GO" id="GO:0120539">
    <property type="term" value="F:4-hydroxy-3-methoxy-5-polyprenylbenzoate decarboxylase activity"/>
    <property type="evidence" value="ECO:0007669"/>
    <property type="project" value="UniProtKB-EC"/>
</dbReference>
<keyword evidence="2 8" id="KW-0479">Metal-binding</keyword>
<reference evidence="11 12" key="1">
    <citation type="submission" date="2015-04" db="EMBL/GenBank/DDBJ databases">
        <authorList>
            <person name="Syromyatnikov M.Y."/>
            <person name="Popov V.N."/>
        </authorList>
    </citation>
    <scope>NUCLEOTIDE SEQUENCE [LARGE SCALE GENOMIC DNA]</scope>
</reference>
<comment type="function">
    <text evidence="8">Lyase that catalyzes the C1-decarboxylation of 4-hydroxy-3-methoxy-5-(all-trans-polyprenyl)benzoic acid into 2-methoxy-6-(all-trans-polyprenyl)phenol during ubiquinone biosynthesis.</text>
</comment>
<feature type="transmembrane region" description="Helical" evidence="9">
    <location>
        <begin position="203"/>
        <end position="224"/>
    </location>
</feature>
<protein>
    <recommendedName>
        <fullName evidence="8">Ubiquinone biosynthesis protein COQ4 homolog, mitochondrial</fullName>
    </recommendedName>
    <alternativeName>
        <fullName evidence="8">4-hydroxy-3-methoxy-5-polyprenylbenzoate decarboxylase</fullName>
        <ecNumber evidence="8">4.1.1.130</ecNumber>
    </alternativeName>
    <alternativeName>
        <fullName evidence="8">Coenzyme Q biosynthesis protein 4 homolog</fullName>
    </alternativeName>
</protein>
<comment type="subcellular location">
    <subcellularLocation>
        <location evidence="8">Mitochondrion inner membrane</location>
        <topology evidence="8">Peripheral membrane protein</topology>
        <orientation evidence="8">Matrix side</orientation>
    </subcellularLocation>
</comment>
<feature type="binding site" evidence="8">
    <location>
        <position position="567"/>
    </location>
    <ligand>
        <name>Zn(2+)</name>
        <dbReference type="ChEBI" id="CHEBI:29105"/>
    </ligand>
</feature>
<feature type="binding site" evidence="8">
    <location>
        <position position="568"/>
    </location>
    <ligand>
        <name>Zn(2+)</name>
        <dbReference type="ChEBI" id="CHEBI:29105"/>
    </ligand>
</feature>
<keyword evidence="9" id="KW-1133">Transmembrane helix</keyword>
<keyword evidence="1 8" id="KW-0831">Ubiquinone biosynthesis</keyword>
<evidence type="ECO:0000256" key="4">
    <source>
        <dbReference type="ARBA" id="ARBA00022833"/>
    </source>
</evidence>
<evidence type="ECO:0000256" key="8">
    <source>
        <dbReference type="HAMAP-Rule" id="MF_03111"/>
    </source>
</evidence>
<feature type="transmembrane region" description="Helical" evidence="9">
    <location>
        <begin position="57"/>
        <end position="76"/>
    </location>
</feature>
<feature type="transmembrane region" description="Helical" evidence="9">
    <location>
        <begin position="96"/>
        <end position="124"/>
    </location>
</feature>
<evidence type="ECO:0000259" key="10">
    <source>
        <dbReference type="Pfam" id="PF03151"/>
    </source>
</evidence>
<sequence>MLYGIGITMSKDEENNNTKEDNAVQYMKITSAVFYGLSSFLITVVNKQVLTSYKFPSFLVLSLGQLIASVVVLFSGRKLKIVSFPSYSNDLVKKIFPLPLIYLGNMIFGLGGTKALSLPMFAALRRFSILMTMFLEFYILKIRPTSAVQMSVYAMVGGALLAASDDLSFNLEGYTFIMITNALTASNGVFVKKKLSGSDLGTYGLMFYNSLLMLIPALLFTWILGDLEKALQYSQWSNPLFVIQFMLSCVMGFILNYSTVLCTQHNSALTTTIVGCLKNVSITYIGMFIGGDYVFSWLNCIGINISVLASLAYTYVTFRKKNRQHQPHDEDRVKLLQNGKVENGLIGSCVQSSELKFKNDLIGLALASLTYPLRQHRIKKMIGSTKFAMISRNIRSLYSTHKRSIATQSFKQHEVSQHSNENNEDEIMQKEENLDEFAKEFLNNQIKMTPFQKILLTAGSSLAALVDPRRHDMIACLGETTGEDALHKIVQIMRTSEEGQTILSEKPRINTGTVNLDELKNMSPDTLGHNYYKFLTDNNVTPDSRLGVRFMEDLELAYVMTRYRETHDLIHTILGMPTNMLGEVAVKWVEAINIGLPMCYGGAVFGAMRLRPKQRQMYKKHYLPWAVKVGREMKPLLPVYWEKRWSQNIFELREELNITTLELPKN</sequence>
<keyword evidence="4 8" id="KW-0862">Zinc</keyword>
<keyword evidence="7 8" id="KW-0456">Lyase</keyword>
<dbReference type="STRING" id="568069.A0A1J1IJ54"/>
<keyword evidence="12" id="KW-1185">Reference proteome</keyword>
<dbReference type="Pfam" id="PF03151">
    <property type="entry name" value="TPT"/>
    <property type="match status" value="1"/>
</dbReference>
<feature type="domain" description="Sugar phosphate transporter" evidence="10">
    <location>
        <begin position="33"/>
        <end position="313"/>
    </location>
</feature>
<feature type="transmembrane region" description="Helical" evidence="9">
    <location>
        <begin position="236"/>
        <end position="257"/>
    </location>
</feature>
<feature type="transmembrane region" description="Helical" evidence="9">
    <location>
        <begin position="295"/>
        <end position="316"/>
    </location>
</feature>
<dbReference type="AlphaFoldDB" id="A0A1J1IJ54"/>
<dbReference type="Proteomes" id="UP000183832">
    <property type="component" value="Unassembled WGS sequence"/>
</dbReference>
<dbReference type="GO" id="GO:0031314">
    <property type="term" value="C:extrinsic component of mitochondrial inner membrane"/>
    <property type="evidence" value="ECO:0007669"/>
    <property type="project" value="UniProtKB-UniRule"/>
</dbReference>
<proteinExistence type="inferred from homology"/>
<feature type="transmembrane region" description="Helical" evidence="9">
    <location>
        <begin position="269"/>
        <end position="289"/>
    </location>
</feature>
<dbReference type="EMBL" id="CVRI01000054">
    <property type="protein sequence ID" value="CRL00279.1"/>
    <property type="molecule type" value="Genomic_DNA"/>
</dbReference>
<keyword evidence="5 8" id="KW-0496">Mitochondrion</keyword>
<dbReference type="InterPro" id="IPR027540">
    <property type="entry name" value="Coq4_euk"/>
</dbReference>
<comment type="similarity">
    <text evidence="8">Belongs to the COQ4 family.</text>
</comment>
<dbReference type="InterPro" id="IPR007715">
    <property type="entry name" value="Coq4"/>
</dbReference>
<evidence type="ECO:0000256" key="7">
    <source>
        <dbReference type="ARBA" id="ARBA00023239"/>
    </source>
</evidence>
<feature type="binding site" evidence="8">
    <location>
        <position position="583"/>
    </location>
    <ligand>
        <name>Zn(2+)</name>
        <dbReference type="ChEBI" id="CHEBI:29105"/>
    </ligand>
</feature>
<accession>A0A1J1IJ54</accession>
<dbReference type="PANTHER" id="PTHR12922">
    <property type="entry name" value="UBIQUINONE BIOSYNTHESIS PROTEIN"/>
    <property type="match status" value="1"/>
</dbReference>
<comment type="subunit">
    <text evidence="8">Component of a multi-subunit COQ enzyme complex.</text>
</comment>
<keyword evidence="3 8" id="KW-0999">Mitochondrion inner membrane</keyword>
<comment type="pathway">
    <text evidence="8">Cofactor biosynthesis; ubiquinone biosynthesis.</text>
</comment>
<evidence type="ECO:0000256" key="1">
    <source>
        <dbReference type="ARBA" id="ARBA00022688"/>
    </source>
</evidence>
<dbReference type="InterPro" id="IPR004853">
    <property type="entry name" value="Sugar_P_trans_dom"/>
</dbReference>
<dbReference type="EC" id="4.1.1.130" evidence="8"/>
<dbReference type="PANTHER" id="PTHR12922:SF7">
    <property type="entry name" value="UBIQUINONE BIOSYNTHESIS PROTEIN COQ4 HOMOLOG, MITOCHONDRIAL"/>
    <property type="match status" value="1"/>
</dbReference>
<feature type="binding site" evidence="8">
    <location>
        <position position="571"/>
    </location>
    <ligand>
        <name>Zn(2+)</name>
        <dbReference type="ChEBI" id="CHEBI:29105"/>
    </ligand>
</feature>
<feature type="transmembrane region" description="Helical" evidence="9">
    <location>
        <begin position="174"/>
        <end position="191"/>
    </location>
</feature>
<organism evidence="11 12">
    <name type="scientific">Clunio marinus</name>
    <dbReference type="NCBI Taxonomy" id="568069"/>
    <lineage>
        <taxon>Eukaryota</taxon>
        <taxon>Metazoa</taxon>
        <taxon>Ecdysozoa</taxon>
        <taxon>Arthropoda</taxon>
        <taxon>Hexapoda</taxon>
        <taxon>Insecta</taxon>
        <taxon>Pterygota</taxon>
        <taxon>Neoptera</taxon>
        <taxon>Endopterygota</taxon>
        <taxon>Diptera</taxon>
        <taxon>Nematocera</taxon>
        <taxon>Chironomoidea</taxon>
        <taxon>Chironomidae</taxon>
        <taxon>Clunio</taxon>
    </lineage>
</organism>
<comment type="catalytic activity">
    <reaction evidence="8">
        <text>a 4-hydroxy-3-methoxy-5-(all-trans-polyprenyl)benzoate + H(+) = a 2-methoxy-6-(all-trans-polyprenyl)phenol + CO2</text>
        <dbReference type="Rhea" id="RHEA:81179"/>
        <dbReference type="Rhea" id="RHEA-COMP:9551"/>
        <dbReference type="Rhea" id="RHEA-COMP:10931"/>
        <dbReference type="ChEBI" id="CHEBI:15378"/>
        <dbReference type="ChEBI" id="CHEBI:16526"/>
        <dbReference type="ChEBI" id="CHEBI:62731"/>
        <dbReference type="ChEBI" id="CHEBI:84443"/>
        <dbReference type="EC" id="4.1.1.130"/>
    </reaction>
</comment>
<name>A0A1J1IJ54_9DIPT</name>
<feature type="transmembrane region" description="Helical" evidence="9">
    <location>
        <begin position="26"/>
        <end position="45"/>
    </location>
</feature>
<gene>
    <name evidence="11" type="ORF">CLUMA_CG013552</name>
</gene>
<evidence type="ECO:0000256" key="2">
    <source>
        <dbReference type="ARBA" id="ARBA00022723"/>
    </source>
</evidence>
<evidence type="ECO:0000256" key="9">
    <source>
        <dbReference type="SAM" id="Phobius"/>
    </source>
</evidence>
<comment type="cofactor">
    <cofactor evidence="8">
        <name>Zn(2+)</name>
        <dbReference type="ChEBI" id="CHEBI:29105"/>
    </cofactor>
</comment>
<evidence type="ECO:0000256" key="6">
    <source>
        <dbReference type="ARBA" id="ARBA00023136"/>
    </source>
</evidence>
<keyword evidence="9" id="KW-0812">Transmembrane</keyword>
<dbReference type="OrthoDB" id="417037at2759"/>
<dbReference type="UniPathway" id="UPA00232"/>
<dbReference type="Pfam" id="PF05019">
    <property type="entry name" value="Coq4"/>
    <property type="match status" value="1"/>
</dbReference>
<dbReference type="GO" id="GO:0008270">
    <property type="term" value="F:zinc ion binding"/>
    <property type="evidence" value="ECO:0007669"/>
    <property type="project" value="UniProtKB-UniRule"/>
</dbReference>
<evidence type="ECO:0000313" key="12">
    <source>
        <dbReference type="Proteomes" id="UP000183832"/>
    </source>
</evidence>
<feature type="transmembrane region" description="Helical" evidence="9">
    <location>
        <begin position="145"/>
        <end position="162"/>
    </location>
</feature>
<keyword evidence="6 8" id="KW-0472">Membrane</keyword>
<evidence type="ECO:0000256" key="5">
    <source>
        <dbReference type="ARBA" id="ARBA00023128"/>
    </source>
</evidence>